<dbReference type="KEGG" id="pdq:CL55_00020020"/>
<reference evidence="1 2" key="1">
    <citation type="submission" date="2014-03" db="EMBL/GenBank/DDBJ databases">
        <title>Genome of Polynucleobacter strain MWH-MoK4.</title>
        <authorList>
            <person name="Hahn M.W."/>
        </authorList>
    </citation>
    <scope>NUCLEOTIDE SEQUENCE [LARGE SCALE GENOMIC DNA]</scope>
    <source>
        <strain evidence="1 2">MWH-MoK4</strain>
    </source>
</reference>
<dbReference type="OrthoDB" id="8525200at2"/>
<proteinExistence type="predicted"/>
<dbReference type="InterPro" id="IPR007435">
    <property type="entry name" value="DUF484"/>
</dbReference>
<accession>A0A0E3ZLS5</accession>
<gene>
    <name evidence="1" type="ORF">CL55_00020020</name>
</gene>
<name>A0A0E3ZLS5_9BURK</name>
<dbReference type="PANTHER" id="PTHR38765">
    <property type="entry name" value="DUF484 DOMAIN-CONTAINING PROTEIN"/>
    <property type="match status" value="1"/>
</dbReference>
<protein>
    <recommendedName>
        <fullName evidence="3">DUF484 domain-containing protein</fullName>
    </recommendedName>
</protein>
<dbReference type="RefSeq" id="WP_046330971.1">
    <property type="nucleotide sequence ID" value="NZ_CP007501.1"/>
</dbReference>
<dbReference type="Pfam" id="PF04340">
    <property type="entry name" value="DUF484"/>
    <property type="match status" value="1"/>
</dbReference>
<sequence length="224" mass="24601">MSAIDPKQAEQEELVAEWLRATPGFFERYANLLNEIRLKHPHGDRAVSLQERQMTLLRTQNQELNRRLSEMLHFGSRNDKTQQSLVAWLLRLMSANSKAEVESAVTSGLAEVFEVESAQLLSPNTAFGPWIDTPLCGSAKELAAASVDLLATQVSIDPAWQSMVAIGLPLGKSIGMAQSPAVLLLASKDESRFTADMGAFYLRQIAELTAAALDRIQAYEPSTS</sequence>
<dbReference type="AlphaFoldDB" id="A0A0E3ZLS5"/>
<dbReference type="PANTHER" id="PTHR38765:SF1">
    <property type="entry name" value="DUF484 DOMAIN-CONTAINING PROTEIN"/>
    <property type="match status" value="1"/>
</dbReference>
<dbReference type="EMBL" id="CP007501">
    <property type="protein sequence ID" value="AKD26335.1"/>
    <property type="molecule type" value="Genomic_DNA"/>
</dbReference>
<dbReference type="Proteomes" id="UP000061135">
    <property type="component" value="Chromosome"/>
</dbReference>
<evidence type="ECO:0000313" key="2">
    <source>
        <dbReference type="Proteomes" id="UP000061135"/>
    </source>
</evidence>
<keyword evidence="2" id="KW-1185">Reference proteome</keyword>
<dbReference type="HOGENOM" id="CLU_073320_1_0_4"/>
<organism evidence="1 2">
    <name type="scientific">Polynucleobacter duraquae</name>
    <dbReference type="NCBI Taxonomy" id="1835254"/>
    <lineage>
        <taxon>Bacteria</taxon>
        <taxon>Pseudomonadati</taxon>
        <taxon>Pseudomonadota</taxon>
        <taxon>Betaproteobacteria</taxon>
        <taxon>Burkholderiales</taxon>
        <taxon>Burkholderiaceae</taxon>
        <taxon>Polynucleobacter</taxon>
    </lineage>
</organism>
<dbReference type="STRING" id="1835254.CL55_00020020"/>
<dbReference type="InterPro" id="IPR029016">
    <property type="entry name" value="GAF-like_dom_sf"/>
</dbReference>
<evidence type="ECO:0008006" key="3">
    <source>
        <dbReference type="Google" id="ProtNLM"/>
    </source>
</evidence>
<evidence type="ECO:0000313" key="1">
    <source>
        <dbReference type="EMBL" id="AKD26335.1"/>
    </source>
</evidence>
<dbReference type="Gene3D" id="3.30.450.40">
    <property type="match status" value="2"/>
</dbReference>
<dbReference type="PATRIC" id="fig|576611.7.peg.2031"/>